<evidence type="ECO:0000313" key="2">
    <source>
        <dbReference type="Proteomes" id="UP000053599"/>
    </source>
</evidence>
<dbReference type="GO" id="GO:0061630">
    <property type="term" value="F:ubiquitin protein ligase activity"/>
    <property type="evidence" value="ECO:0007669"/>
    <property type="project" value="TreeGrafter"/>
</dbReference>
<dbReference type="GO" id="GO:0000151">
    <property type="term" value="C:ubiquitin ligase complex"/>
    <property type="evidence" value="ECO:0007669"/>
    <property type="project" value="TreeGrafter"/>
</dbReference>
<evidence type="ECO:0008006" key="3">
    <source>
        <dbReference type="Google" id="ProtNLM"/>
    </source>
</evidence>
<dbReference type="STRING" id="1016849.A0A0D1VMK8"/>
<dbReference type="GO" id="GO:0051865">
    <property type="term" value="P:protein autoubiquitination"/>
    <property type="evidence" value="ECO:0007669"/>
    <property type="project" value="TreeGrafter"/>
</dbReference>
<dbReference type="InterPro" id="IPR019193">
    <property type="entry name" value="UBQ-conj_enz_E2-bd_prot"/>
</dbReference>
<name>A0A0D1VMK8_9EURO</name>
<accession>A0A0D1VMK8</accession>
<dbReference type="Proteomes" id="UP000053599">
    <property type="component" value="Unassembled WGS sequence"/>
</dbReference>
<dbReference type="GO" id="GO:0005634">
    <property type="term" value="C:nucleus"/>
    <property type="evidence" value="ECO:0007669"/>
    <property type="project" value="TreeGrafter"/>
</dbReference>
<dbReference type="GO" id="GO:0006513">
    <property type="term" value="P:protein monoubiquitination"/>
    <property type="evidence" value="ECO:0007669"/>
    <property type="project" value="TreeGrafter"/>
</dbReference>
<dbReference type="Pfam" id="PF09814">
    <property type="entry name" value="HECT_2"/>
    <property type="match status" value="1"/>
</dbReference>
<dbReference type="GO" id="GO:0031624">
    <property type="term" value="F:ubiquitin conjugating enzyme binding"/>
    <property type="evidence" value="ECO:0007669"/>
    <property type="project" value="TreeGrafter"/>
</dbReference>
<dbReference type="OrthoDB" id="386949at2759"/>
<evidence type="ECO:0000313" key="1">
    <source>
        <dbReference type="EMBL" id="KIV77225.1"/>
    </source>
</evidence>
<protein>
    <recommendedName>
        <fullName evidence="3">Ubiquitin-conjugating enzyme E2C-binding protein</fullName>
    </recommendedName>
</protein>
<dbReference type="HOGENOM" id="CLU_029122_1_0_1"/>
<dbReference type="GO" id="GO:0030332">
    <property type="term" value="F:cyclin binding"/>
    <property type="evidence" value="ECO:0007669"/>
    <property type="project" value="TreeGrafter"/>
</dbReference>
<dbReference type="PANTHER" id="PTHR31531">
    <property type="entry name" value="E3 UBIQUITIN-PROTEIN LIGASE E3D FAMILY MEMBER"/>
    <property type="match status" value="1"/>
</dbReference>
<sequence>MNTARGFWGNIDRANHSRSRLPDICPPSRSVGSLHSSSWPDYVPTALRYRTPINGQTMPNPKICLYAEALTHIRQLTLHASLQTEKNEHTKILISSDKKIIAAVHDGETSSIYLPTQISGTVNATFPKDKRTEFSVRLQIDDQFPASGEAVGGDAVEVPWSAGDLSRDTAIACKKCGAEVVAAGKVGVWKDLPSDHWAELMDLWFCHKPHDGHEHGNGHEESRADDTVAAAAEAKGFSATSKVADASPGTGLVDVVSFLLHRDDCANVQVQETSNESRKDTKIVKCGSCSATIGSAIQGETSVRLYKSRVKVRIAANKDDDWKEYSTAVFLCAQLLSLIESSVSRKVVVHDEAGNQGLLVWVFNPDIYYSSSKRGPTAHRAMKVFYKTLDEEPGKFLETSGAAAYEELVVPAEDYEEFTMTLRESADVLPQAARVFQEWSVGLLDRWEKKASGSTVLDGNPLNRKVEEGFEVFKLPAGMAELYL</sequence>
<dbReference type="EMBL" id="KN846954">
    <property type="protein sequence ID" value="KIV77225.1"/>
    <property type="molecule type" value="Genomic_DNA"/>
</dbReference>
<organism evidence="1 2">
    <name type="scientific">Exophiala sideris</name>
    <dbReference type="NCBI Taxonomy" id="1016849"/>
    <lineage>
        <taxon>Eukaryota</taxon>
        <taxon>Fungi</taxon>
        <taxon>Dikarya</taxon>
        <taxon>Ascomycota</taxon>
        <taxon>Pezizomycotina</taxon>
        <taxon>Eurotiomycetes</taxon>
        <taxon>Chaetothyriomycetidae</taxon>
        <taxon>Chaetothyriales</taxon>
        <taxon>Herpotrichiellaceae</taxon>
        <taxon>Exophiala</taxon>
    </lineage>
</organism>
<dbReference type="GO" id="GO:0043161">
    <property type="term" value="P:proteasome-mediated ubiquitin-dependent protein catabolic process"/>
    <property type="evidence" value="ECO:0007669"/>
    <property type="project" value="TreeGrafter"/>
</dbReference>
<reference evidence="1 2" key="1">
    <citation type="submission" date="2015-01" db="EMBL/GenBank/DDBJ databases">
        <title>The Genome Sequence of Exophiala sideris CBS121828.</title>
        <authorList>
            <consortium name="The Broad Institute Genomics Platform"/>
            <person name="Cuomo C."/>
            <person name="de Hoog S."/>
            <person name="Gorbushina A."/>
            <person name="Stielow B."/>
            <person name="Teixiera M."/>
            <person name="Abouelleil A."/>
            <person name="Chapman S.B."/>
            <person name="Priest M."/>
            <person name="Young S.K."/>
            <person name="Wortman J."/>
            <person name="Nusbaum C."/>
            <person name="Birren B."/>
        </authorList>
    </citation>
    <scope>NUCLEOTIDE SEQUENCE [LARGE SCALE GENOMIC DNA]</scope>
    <source>
        <strain evidence="1 2">CBS 121828</strain>
    </source>
</reference>
<dbReference type="AlphaFoldDB" id="A0A0D1VMK8"/>
<proteinExistence type="predicted"/>
<gene>
    <name evidence="1" type="ORF">PV11_09040</name>
</gene>
<dbReference type="GO" id="GO:0000209">
    <property type="term" value="P:protein polyubiquitination"/>
    <property type="evidence" value="ECO:0007669"/>
    <property type="project" value="TreeGrafter"/>
</dbReference>
<dbReference type="GO" id="GO:0005829">
    <property type="term" value="C:cytosol"/>
    <property type="evidence" value="ECO:0007669"/>
    <property type="project" value="TreeGrafter"/>
</dbReference>
<dbReference type="PANTHER" id="PTHR31531:SF2">
    <property type="entry name" value="E3 UBIQUITIN-PROTEIN LIGASE E3D"/>
    <property type="match status" value="1"/>
</dbReference>